<protein>
    <submittedName>
        <fullName evidence="1">Uncharacterized protein</fullName>
    </submittedName>
</protein>
<dbReference type="AlphaFoldDB" id="A0AA86SQL2"/>
<organism evidence="1 2">
    <name type="scientific">Sphenostylis stenocarpa</name>
    <dbReference type="NCBI Taxonomy" id="92480"/>
    <lineage>
        <taxon>Eukaryota</taxon>
        <taxon>Viridiplantae</taxon>
        <taxon>Streptophyta</taxon>
        <taxon>Embryophyta</taxon>
        <taxon>Tracheophyta</taxon>
        <taxon>Spermatophyta</taxon>
        <taxon>Magnoliopsida</taxon>
        <taxon>eudicotyledons</taxon>
        <taxon>Gunneridae</taxon>
        <taxon>Pentapetalae</taxon>
        <taxon>rosids</taxon>
        <taxon>fabids</taxon>
        <taxon>Fabales</taxon>
        <taxon>Fabaceae</taxon>
        <taxon>Papilionoideae</taxon>
        <taxon>50 kb inversion clade</taxon>
        <taxon>NPAAA clade</taxon>
        <taxon>indigoferoid/millettioid clade</taxon>
        <taxon>Phaseoleae</taxon>
        <taxon>Sphenostylis</taxon>
    </lineage>
</organism>
<evidence type="ECO:0000313" key="1">
    <source>
        <dbReference type="EMBL" id="CAJ1949383.1"/>
    </source>
</evidence>
<proteinExistence type="predicted"/>
<evidence type="ECO:0000313" key="2">
    <source>
        <dbReference type="Proteomes" id="UP001189624"/>
    </source>
</evidence>
<dbReference type="Gramene" id="rna-AYBTSS11_LOCUS13696">
    <property type="protein sequence ID" value="CAJ1949383.1"/>
    <property type="gene ID" value="gene-AYBTSS11_LOCUS13696"/>
</dbReference>
<accession>A0AA86SQL2</accession>
<name>A0AA86SQL2_9FABA</name>
<keyword evidence="2" id="KW-1185">Reference proteome</keyword>
<dbReference type="Proteomes" id="UP001189624">
    <property type="component" value="Chromosome 4"/>
</dbReference>
<sequence length="86" mass="9724">MEARAEDQITGTKVLLLPSLCLAHQHPDKAMACPLLRVRNTRAHSREHCEMVRVEHRHSIPWHCSLCPCLCGTNTVNFKIAKISVL</sequence>
<gene>
    <name evidence="1" type="ORF">AYBTSS11_LOCUS13696</name>
</gene>
<dbReference type="EMBL" id="OY731401">
    <property type="protein sequence ID" value="CAJ1949383.1"/>
    <property type="molecule type" value="Genomic_DNA"/>
</dbReference>
<reference evidence="1" key="1">
    <citation type="submission" date="2023-10" db="EMBL/GenBank/DDBJ databases">
        <authorList>
            <person name="Domelevo Entfellner J.-B."/>
        </authorList>
    </citation>
    <scope>NUCLEOTIDE SEQUENCE</scope>
</reference>